<evidence type="ECO:0000256" key="1">
    <source>
        <dbReference type="SAM" id="Phobius"/>
    </source>
</evidence>
<feature type="transmembrane region" description="Helical" evidence="1">
    <location>
        <begin position="38"/>
        <end position="57"/>
    </location>
</feature>
<dbReference type="GeneID" id="85439223"/>
<keyword evidence="1" id="KW-0812">Transmembrane</keyword>
<keyword evidence="3" id="KW-1185">Reference proteome</keyword>
<name>A0AAD8V4L7_9PEZI</name>
<reference evidence="2" key="1">
    <citation type="submission" date="2021-06" db="EMBL/GenBank/DDBJ databases">
        <title>Comparative genomics, transcriptomics and evolutionary studies reveal genomic signatures of adaptation to plant cell wall in hemibiotrophic fungi.</title>
        <authorList>
            <consortium name="DOE Joint Genome Institute"/>
            <person name="Baroncelli R."/>
            <person name="Diaz J.F."/>
            <person name="Benocci T."/>
            <person name="Peng M."/>
            <person name="Battaglia E."/>
            <person name="Haridas S."/>
            <person name="Andreopoulos W."/>
            <person name="Labutti K."/>
            <person name="Pangilinan J."/>
            <person name="Floch G.L."/>
            <person name="Makela M.R."/>
            <person name="Henrissat B."/>
            <person name="Grigoriev I.V."/>
            <person name="Crouch J.A."/>
            <person name="De Vries R.P."/>
            <person name="Sukno S.A."/>
            <person name="Thon M.R."/>
        </authorList>
    </citation>
    <scope>NUCLEOTIDE SEQUENCE</scope>
    <source>
        <strain evidence="2">CBS 125086</strain>
    </source>
</reference>
<dbReference type="EMBL" id="JAHLJV010000040">
    <property type="protein sequence ID" value="KAK1585879.1"/>
    <property type="molecule type" value="Genomic_DNA"/>
</dbReference>
<keyword evidence="1" id="KW-0472">Membrane</keyword>
<dbReference type="RefSeq" id="XP_060412862.1">
    <property type="nucleotide sequence ID" value="XM_060554983.1"/>
</dbReference>
<dbReference type="Proteomes" id="UP001230504">
    <property type="component" value="Unassembled WGS sequence"/>
</dbReference>
<protein>
    <submittedName>
        <fullName evidence="2">Uncharacterized protein</fullName>
    </submittedName>
</protein>
<sequence>MAVVVVSLNYVGLETLFRPFEEAAVSLDDLGFLRAHMRAWRCVLGTFFFFSFFTGLLTQRGQGHTSSWYTMSFSTWITISPLRERRLIMGNGWLAKRRHLSMAVSCCICMQLCCPS</sequence>
<accession>A0AAD8V4L7</accession>
<proteinExistence type="predicted"/>
<organism evidence="2 3">
    <name type="scientific">Colletotrichum navitas</name>
    <dbReference type="NCBI Taxonomy" id="681940"/>
    <lineage>
        <taxon>Eukaryota</taxon>
        <taxon>Fungi</taxon>
        <taxon>Dikarya</taxon>
        <taxon>Ascomycota</taxon>
        <taxon>Pezizomycotina</taxon>
        <taxon>Sordariomycetes</taxon>
        <taxon>Hypocreomycetidae</taxon>
        <taxon>Glomerellales</taxon>
        <taxon>Glomerellaceae</taxon>
        <taxon>Colletotrichum</taxon>
        <taxon>Colletotrichum graminicola species complex</taxon>
    </lineage>
</organism>
<dbReference type="AlphaFoldDB" id="A0AAD8V4L7"/>
<evidence type="ECO:0000313" key="3">
    <source>
        <dbReference type="Proteomes" id="UP001230504"/>
    </source>
</evidence>
<comment type="caution">
    <text evidence="2">The sequence shown here is derived from an EMBL/GenBank/DDBJ whole genome shotgun (WGS) entry which is preliminary data.</text>
</comment>
<evidence type="ECO:0000313" key="2">
    <source>
        <dbReference type="EMBL" id="KAK1585879.1"/>
    </source>
</evidence>
<keyword evidence="1" id="KW-1133">Transmembrane helix</keyword>
<gene>
    <name evidence="2" type="ORF">LY79DRAFT_517932</name>
</gene>